<dbReference type="GO" id="GO:0010468">
    <property type="term" value="P:regulation of gene expression"/>
    <property type="evidence" value="ECO:0007669"/>
    <property type="project" value="TreeGrafter"/>
</dbReference>
<dbReference type="GO" id="GO:0005634">
    <property type="term" value="C:nucleus"/>
    <property type="evidence" value="ECO:0007669"/>
    <property type="project" value="UniProtKB-SubCell"/>
</dbReference>
<feature type="compositionally biased region" description="Low complexity" evidence="8">
    <location>
        <begin position="185"/>
        <end position="217"/>
    </location>
</feature>
<evidence type="ECO:0000313" key="11">
    <source>
        <dbReference type="Proteomes" id="UP000750522"/>
    </source>
</evidence>
<evidence type="ECO:0000256" key="1">
    <source>
        <dbReference type="ARBA" id="ARBA00004123"/>
    </source>
</evidence>
<feature type="compositionally biased region" description="Polar residues" evidence="8">
    <location>
        <begin position="175"/>
        <end position="184"/>
    </location>
</feature>
<dbReference type="AlphaFoldDB" id="A0A9P5G4Z5"/>
<dbReference type="InterPro" id="IPR050331">
    <property type="entry name" value="Zinc_finger"/>
</dbReference>
<reference evidence="10" key="2">
    <citation type="submission" date="2020-01" db="EMBL/GenBank/DDBJ databases">
        <authorList>
            <person name="Perkins V."/>
            <person name="Lessard M.-H."/>
            <person name="Dugat-Bony E."/>
            <person name="Frenette M."/>
            <person name="Labrie S."/>
        </authorList>
    </citation>
    <scope>NUCLEOTIDE SEQUENCE</scope>
    <source>
        <strain evidence="10">LMA-70</strain>
    </source>
</reference>
<name>A0A9P5G4Z5_GEOCN</name>
<protein>
    <recommendedName>
        <fullName evidence="9">C2H2-type domain-containing protein</fullName>
    </recommendedName>
</protein>
<dbReference type="PROSITE" id="PS50157">
    <property type="entry name" value="ZINC_FINGER_C2H2_2"/>
    <property type="match status" value="1"/>
</dbReference>
<organism evidence="10 11">
    <name type="scientific">Geotrichum candidum</name>
    <name type="common">Oospora lactis</name>
    <name type="synonym">Dipodascus geotrichum</name>
    <dbReference type="NCBI Taxonomy" id="1173061"/>
    <lineage>
        <taxon>Eukaryota</taxon>
        <taxon>Fungi</taxon>
        <taxon>Dikarya</taxon>
        <taxon>Ascomycota</taxon>
        <taxon>Saccharomycotina</taxon>
        <taxon>Dipodascomycetes</taxon>
        <taxon>Dipodascales</taxon>
        <taxon>Dipodascaceae</taxon>
        <taxon>Geotrichum</taxon>
    </lineage>
</organism>
<keyword evidence="3" id="KW-0677">Repeat</keyword>
<feature type="compositionally biased region" description="Low complexity" evidence="8">
    <location>
        <begin position="74"/>
        <end position="85"/>
    </location>
</feature>
<feature type="compositionally biased region" description="Low complexity" evidence="8">
    <location>
        <begin position="96"/>
        <end position="113"/>
    </location>
</feature>
<keyword evidence="6" id="KW-0539">Nucleus</keyword>
<evidence type="ECO:0000256" key="7">
    <source>
        <dbReference type="PROSITE-ProRule" id="PRU00042"/>
    </source>
</evidence>
<accession>A0A9P5G4Z5</accession>
<proteinExistence type="predicted"/>
<feature type="compositionally biased region" description="Polar residues" evidence="8">
    <location>
        <begin position="132"/>
        <end position="160"/>
    </location>
</feature>
<dbReference type="InterPro" id="IPR036236">
    <property type="entry name" value="Znf_C2H2_sf"/>
</dbReference>
<evidence type="ECO:0000259" key="9">
    <source>
        <dbReference type="PROSITE" id="PS50157"/>
    </source>
</evidence>
<feature type="compositionally biased region" description="Polar residues" evidence="8">
    <location>
        <begin position="86"/>
        <end position="95"/>
    </location>
</feature>
<dbReference type="PANTHER" id="PTHR16515">
    <property type="entry name" value="PR DOMAIN ZINC FINGER PROTEIN"/>
    <property type="match status" value="1"/>
</dbReference>
<feature type="compositionally biased region" description="Polar residues" evidence="8">
    <location>
        <begin position="240"/>
        <end position="249"/>
    </location>
</feature>
<gene>
    <name evidence="10" type="ORF">DV451_002824</name>
</gene>
<feature type="region of interest" description="Disordered" evidence="8">
    <location>
        <begin position="20"/>
        <end position="47"/>
    </location>
</feature>
<evidence type="ECO:0000256" key="4">
    <source>
        <dbReference type="ARBA" id="ARBA00022771"/>
    </source>
</evidence>
<evidence type="ECO:0000256" key="3">
    <source>
        <dbReference type="ARBA" id="ARBA00022737"/>
    </source>
</evidence>
<evidence type="ECO:0000256" key="5">
    <source>
        <dbReference type="ARBA" id="ARBA00022833"/>
    </source>
</evidence>
<dbReference type="Gene3D" id="3.30.160.60">
    <property type="entry name" value="Classic Zinc Finger"/>
    <property type="match status" value="1"/>
</dbReference>
<evidence type="ECO:0000313" key="10">
    <source>
        <dbReference type="EMBL" id="KAF5099811.1"/>
    </source>
</evidence>
<sequence length="551" mass="58455">MFAATSQPISDIEAIKMSSLSPPLSDAQTAAPSSAASNQSSQTEKLSALDTLSLAASAALNQRDPKQAVASTGASPAALPSFASSEQRSGTASNEPVSPSAQPAASTSSSSNSNLAMLCGEAASKSPEHITSGHNNKYTTASAPNHNLFSQQQHMQPSTPDDSDFISPGLRAGSGSPTSSSLQFPSNSTLPNLSTLLPHHPLPLASSTTPPASTSDLTESRWSYQKPSHKHHLSPPASVGNGSLLSQPENPIHPQLAALSGINASNGSADTFPSTNGSSAYSPMSIASLTTPMYSSNNNSSNSNNNSNNNNTSNSSINNEHPMILPKDGQEYPSNKRKFYSGIMETSFDPNNPNLAKANNTDNSNNPTITDNSINALTINSNNLNTQNNSSSARKKRQCTQCNGWFSNLATHKSTHLADNSRPHTCEVCNRGFARPNDLFRHSKSHRGDAPFRCPLFVRGPLPNHAFGNLEPSCHQNGGFSRCDTYKNHLKAMHFEYPPGTKKKQRNGMKGSCKACGQSFASSDAWITEHIEPGNCAVIKQIKALKDANQL</sequence>
<evidence type="ECO:0000256" key="2">
    <source>
        <dbReference type="ARBA" id="ARBA00022723"/>
    </source>
</evidence>
<dbReference type="Proteomes" id="UP000750522">
    <property type="component" value="Unassembled WGS sequence"/>
</dbReference>
<feature type="compositionally biased region" description="Low complexity" evidence="8">
    <location>
        <begin position="25"/>
        <end position="47"/>
    </location>
</feature>
<comment type="subcellular location">
    <subcellularLocation>
        <location evidence="1">Nucleus</location>
    </subcellularLocation>
</comment>
<keyword evidence="5" id="KW-0862">Zinc</keyword>
<dbReference type="GO" id="GO:0008270">
    <property type="term" value="F:zinc ion binding"/>
    <property type="evidence" value="ECO:0007669"/>
    <property type="project" value="UniProtKB-KW"/>
</dbReference>
<dbReference type="PROSITE" id="PS00028">
    <property type="entry name" value="ZINC_FINGER_C2H2_1"/>
    <property type="match status" value="1"/>
</dbReference>
<evidence type="ECO:0000256" key="6">
    <source>
        <dbReference type="ARBA" id="ARBA00023242"/>
    </source>
</evidence>
<dbReference type="EMBL" id="QQZK01000055">
    <property type="protein sequence ID" value="KAF5099811.1"/>
    <property type="molecule type" value="Genomic_DNA"/>
</dbReference>
<keyword evidence="4 7" id="KW-0863">Zinc-finger</keyword>
<feature type="domain" description="C2H2-type" evidence="9">
    <location>
        <begin position="424"/>
        <end position="451"/>
    </location>
</feature>
<dbReference type="PANTHER" id="PTHR16515:SF66">
    <property type="entry name" value="C2H2-TYPE DOMAIN-CONTAINING PROTEIN"/>
    <property type="match status" value="1"/>
</dbReference>
<reference evidence="10" key="1">
    <citation type="journal article" date="2020" name="Front. Microbiol.">
        <title>Phenotypic and Genetic Characterization of the Cheese Ripening Yeast Geotrichum candidum.</title>
        <authorList>
            <person name="Perkins V."/>
            <person name="Vignola S."/>
            <person name="Lessard M.H."/>
            <person name="Plante P.L."/>
            <person name="Corbeil J."/>
            <person name="Dugat-Bony E."/>
            <person name="Frenette M."/>
            <person name="Labrie S."/>
        </authorList>
    </citation>
    <scope>NUCLEOTIDE SEQUENCE</scope>
    <source>
        <strain evidence="10">LMA-70</strain>
    </source>
</reference>
<comment type="caution">
    <text evidence="10">The sequence shown here is derived from an EMBL/GenBank/DDBJ whole genome shotgun (WGS) entry which is preliminary data.</text>
</comment>
<feature type="region of interest" description="Disordered" evidence="8">
    <location>
        <begin position="292"/>
        <end position="332"/>
    </location>
</feature>
<dbReference type="InterPro" id="IPR013087">
    <property type="entry name" value="Znf_C2H2_type"/>
</dbReference>
<dbReference type="SMART" id="SM00355">
    <property type="entry name" value="ZnF_C2H2"/>
    <property type="match status" value="2"/>
</dbReference>
<dbReference type="SUPFAM" id="SSF57667">
    <property type="entry name" value="beta-beta-alpha zinc fingers"/>
    <property type="match status" value="1"/>
</dbReference>
<feature type="compositionally biased region" description="Low complexity" evidence="8">
    <location>
        <begin position="295"/>
        <end position="319"/>
    </location>
</feature>
<keyword evidence="2" id="KW-0479">Metal-binding</keyword>
<feature type="region of interest" description="Disordered" evidence="8">
    <location>
        <begin position="62"/>
        <end position="251"/>
    </location>
</feature>
<evidence type="ECO:0000256" key="8">
    <source>
        <dbReference type="SAM" id="MobiDB-lite"/>
    </source>
</evidence>